<dbReference type="InParanoid" id="T1IA27"/>
<dbReference type="AlphaFoldDB" id="T1IA27"/>
<name>T1IA27_RHOPR</name>
<organism evidence="1 2">
    <name type="scientific">Rhodnius prolixus</name>
    <name type="common">Triatomid bug</name>
    <dbReference type="NCBI Taxonomy" id="13249"/>
    <lineage>
        <taxon>Eukaryota</taxon>
        <taxon>Metazoa</taxon>
        <taxon>Ecdysozoa</taxon>
        <taxon>Arthropoda</taxon>
        <taxon>Hexapoda</taxon>
        <taxon>Insecta</taxon>
        <taxon>Pterygota</taxon>
        <taxon>Neoptera</taxon>
        <taxon>Paraneoptera</taxon>
        <taxon>Hemiptera</taxon>
        <taxon>Heteroptera</taxon>
        <taxon>Panheteroptera</taxon>
        <taxon>Cimicomorpha</taxon>
        <taxon>Reduviidae</taxon>
        <taxon>Triatominae</taxon>
        <taxon>Rhodnius</taxon>
    </lineage>
</organism>
<accession>T1IA27</accession>
<dbReference type="EMBL" id="ACPB03005093">
    <property type="status" value="NOT_ANNOTATED_CDS"/>
    <property type="molecule type" value="Genomic_DNA"/>
</dbReference>
<dbReference type="HOGENOM" id="CLU_2641205_0_0_1"/>
<dbReference type="VEuPathDB" id="VectorBase:RPRC013148"/>
<dbReference type="EnsemblMetazoa" id="RPRC013148-RA">
    <property type="protein sequence ID" value="RPRC013148-PA"/>
    <property type="gene ID" value="RPRC013148"/>
</dbReference>
<evidence type="ECO:0000313" key="2">
    <source>
        <dbReference type="Proteomes" id="UP000015103"/>
    </source>
</evidence>
<protein>
    <submittedName>
        <fullName evidence="1">Uncharacterized protein</fullName>
    </submittedName>
</protein>
<keyword evidence="2" id="KW-1185">Reference proteome</keyword>
<sequence length="77" mass="8717">MCKLLFHLLVTILVGFVIAHPTVYMKNNDKLSPGEGKKFLTDDVKLITAKNQKLYKSKVAANVKPISREAYETKGYF</sequence>
<evidence type="ECO:0000313" key="1">
    <source>
        <dbReference type="EnsemblMetazoa" id="RPRC013148-PA"/>
    </source>
</evidence>
<proteinExistence type="predicted"/>
<dbReference type="Proteomes" id="UP000015103">
    <property type="component" value="Unassembled WGS sequence"/>
</dbReference>
<reference evidence="1" key="1">
    <citation type="submission" date="2015-05" db="UniProtKB">
        <authorList>
            <consortium name="EnsemblMetazoa"/>
        </authorList>
    </citation>
    <scope>IDENTIFICATION</scope>
</reference>